<dbReference type="EMBL" id="ASPP01035075">
    <property type="protein sequence ID" value="ETO02716.1"/>
    <property type="molecule type" value="Genomic_DNA"/>
</dbReference>
<sequence>MILILFVYIRSCTIFIIKNKVYNIIFCSSIEIDCPSTVSCLKTRPWVSLSFSSKHFLCFKHFNFEYIQKEYIYMKGINRNKTKASFLQDMADDKDIDKVFLQLSELSLYADIIGLKNGGDWNVDIKKYYITEFGKDIWVELVTYPYRGFFRARQSISSKTWGSIINQPFNIAPQANSVKRDIHLSVGDHILLAEGGTPTTEYLMDKHLFQVLSSKSDAESLFKEEKAKEKEKEKEDHVLSHSSEEGGFITLADVK</sequence>
<feature type="region of interest" description="Disordered" evidence="1">
    <location>
        <begin position="222"/>
        <end position="255"/>
    </location>
</feature>
<keyword evidence="3" id="KW-1185">Reference proteome</keyword>
<dbReference type="AlphaFoldDB" id="X6LMV5"/>
<evidence type="ECO:0000313" key="3">
    <source>
        <dbReference type="Proteomes" id="UP000023152"/>
    </source>
</evidence>
<evidence type="ECO:0000313" key="2">
    <source>
        <dbReference type="EMBL" id="ETO02716.1"/>
    </source>
</evidence>
<feature type="compositionally biased region" description="Basic and acidic residues" evidence="1">
    <location>
        <begin position="222"/>
        <end position="244"/>
    </location>
</feature>
<dbReference type="Proteomes" id="UP000023152">
    <property type="component" value="Unassembled WGS sequence"/>
</dbReference>
<name>X6LMV5_RETFI</name>
<dbReference type="OrthoDB" id="5295208at2759"/>
<gene>
    <name evidence="2" type="ORF">RFI_34697</name>
</gene>
<protein>
    <submittedName>
        <fullName evidence="2">Uncharacterized protein</fullName>
    </submittedName>
</protein>
<proteinExistence type="predicted"/>
<evidence type="ECO:0000256" key="1">
    <source>
        <dbReference type="SAM" id="MobiDB-lite"/>
    </source>
</evidence>
<reference evidence="2 3" key="1">
    <citation type="journal article" date="2013" name="Curr. Biol.">
        <title>The Genome of the Foraminiferan Reticulomyxa filosa.</title>
        <authorList>
            <person name="Glockner G."/>
            <person name="Hulsmann N."/>
            <person name="Schleicher M."/>
            <person name="Noegel A.A."/>
            <person name="Eichinger L."/>
            <person name="Gallinger C."/>
            <person name="Pawlowski J."/>
            <person name="Sierra R."/>
            <person name="Euteneuer U."/>
            <person name="Pillet L."/>
            <person name="Moustafa A."/>
            <person name="Platzer M."/>
            <person name="Groth M."/>
            <person name="Szafranski K."/>
            <person name="Schliwa M."/>
        </authorList>
    </citation>
    <scope>NUCLEOTIDE SEQUENCE [LARGE SCALE GENOMIC DNA]</scope>
</reference>
<comment type="caution">
    <text evidence="2">The sequence shown here is derived from an EMBL/GenBank/DDBJ whole genome shotgun (WGS) entry which is preliminary data.</text>
</comment>
<organism evidence="2 3">
    <name type="scientific">Reticulomyxa filosa</name>
    <dbReference type="NCBI Taxonomy" id="46433"/>
    <lineage>
        <taxon>Eukaryota</taxon>
        <taxon>Sar</taxon>
        <taxon>Rhizaria</taxon>
        <taxon>Retaria</taxon>
        <taxon>Foraminifera</taxon>
        <taxon>Monothalamids</taxon>
        <taxon>Reticulomyxidae</taxon>
        <taxon>Reticulomyxa</taxon>
    </lineage>
</organism>
<accession>X6LMV5</accession>